<accession>A0A8K0A9W4</accession>
<keyword evidence="3" id="KW-1185">Reference proteome</keyword>
<evidence type="ECO:0000313" key="2">
    <source>
        <dbReference type="EMBL" id="CAH1272008.1"/>
    </source>
</evidence>
<dbReference type="EMBL" id="OV696693">
    <property type="protein sequence ID" value="CAH1272008.1"/>
    <property type="molecule type" value="Genomic_DNA"/>
</dbReference>
<dbReference type="AlphaFoldDB" id="A0A8K0A9W4"/>
<name>A0A8K0A9W4_BRALA</name>
<evidence type="ECO:0000313" key="3">
    <source>
        <dbReference type="Proteomes" id="UP000838412"/>
    </source>
</evidence>
<sequence>MFPQPCLCSLRVPARAGSPHPSDIQDHQGCSHQHRGQDQGWVPPGAHTQASLRGQGRRRIIVGPSCSLSRGRLGAQGQVHHGDSHRACTLVHLQVGPYSDLLSLAHRNHDLILGRHIQDFHLQEDQFINTDHQ</sequence>
<dbReference type="Proteomes" id="UP000838412">
    <property type="component" value="Chromosome 8"/>
</dbReference>
<feature type="region of interest" description="Disordered" evidence="1">
    <location>
        <begin position="17"/>
        <end position="49"/>
    </location>
</feature>
<protein>
    <submittedName>
        <fullName evidence="2">Hypp4753 protein</fullName>
    </submittedName>
</protein>
<proteinExistence type="predicted"/>
<evidence type="ECO:0000256" key="1">
    <source>
        <dbReference type="SAM" id="MobiDB-lite"/>
    </source>
</evidence>
<gene>
    <name evidence="2" type="primary">Hypp4753</name>
    <name evidence="2" type="ORF">BLAG_LOCUS23793</name>
</gene>
<reference evidence="2" key="1">
    <citation type="submission" date="2022-01" db="EMBL/GenBank/DDBJ databases">
        <authorList>
            <person name="Braso-Vives M."/>
        </authorList>
    </citation>
    <scope>NUCLEOTIDE SEQUENCE</scope>
</reference>
<organism evidence="2 3">
    <name type="scientific">Branchiostoma lanceolatum</name>
    <name type="common">Common lancelet</name>
    <name type="synonym">Amphioxus lanceolatum</name>
    <dbReference type="NCBI Taxonomy" id="7740"/>
    <lineage>
        <taxon>Eukaryota</taxon>
        <taxon>Metazoa</taxon>
        <taxon>Chordata</taxon>
        <taxon>Cephalochordata</taxon>
        <taxon>Leptocardii</taxon>
        <taxon>Amphioxiformes</taxon>
        <taxon>Branchiostomatidae</taxon>
        <taxon>Branchiostoma</taxon>
    </lineage>
</organism>